<dbReference type="PANTHER" id="PTHR35568:SF1">
    <property type="entry name" value="TRANSCRIPTIONAL REGULATOR DAUR"/>
    <property type="match status" value="1"/>
</dbReference>
<evidence type="ECO:0000313" key="3">
    <source>
        <dbReference type="EMBL" id="VYT16304.1"/>
    </source>
</evidence>
<dbReference type="InterPro" id="IPR039446">
    <property type="entry name" value="DauR-like"/>
</dbReference>
<protein>
    <submittedName>
        <fullName evidence="3">YheO-like PAS domain protein</fullName>
    </submittedName>
</protein>
<dbReference type="InterPro" id="IPR013559">
    <property type="entry name" value="YheO"/>
</dbReference>
<name>A0A6N2UCW1_9FIRM</name>
<proteinExistence type="predicted"/>
<feature type="domain" description="YheO-like" evidence="1">
    <location>
        <begin position="6"/>
        <end position="118"/>
    </location>
</feature>
<dbReference type="PANTHER" id="PTHR35568">
    <property type="entry name" value="TRANSCRIPTIONAL REGULATOR DAUR"/>
    <property type="match status" value="1"/>
</dbReference>
<feature type="domain" description="Transcriptional regulator DauR-like HTH" evidence="2">
    <location>
        <begin position="156"/>
        <end position="214"/>
    </location>
</feature>
<dbReference type="Pfam" id="PF13309">
    <property type="entry name" value="HTH_22"/>
    <property type="match status" value="1"/>
</dbReference>
<dbReference type="AlphaFoldDB" id="A0A6N2UCW1"/>
<reference evidence="3" key="1">
    <citation type="submission" date="2019-11" db="EMBL/GenBank/DDBJ databases">
        <authorList>
            <person name="Feng L."/>
        </authorList>
    </citation>
    <scope>NUCLEOTIDE SEQUENCE</scope>
    <source>
        <strain evidence="3">AundefinedLFYP135</strain>
    </source>
</reference>
<sequence>MNKVKLAQYTALVKFLGAALGPDYEIVLHDINGKDQSVAAIANGRISGRNVGAPLTDKALRFIADKTYQDQDFLCNYTGRSKDERTLRASTMFIKDDGGRLIGMLCINFDPSRYQKASQDILKLCGLDGEIFLEDNHLHPAGEVENFSDSISEVTDTVLKRYLKDGIPPERLTQEEKMAIVKQLEERGIFLLKGAVNEVATRLHCSAASIYRYLGKINKQNESGN</sequence>
<accession>A0A6N2UCW1</accession>
<evidence type="ECO:0000259" key="2">
    <source>
        <dbReference type="Pfam" id="PF13309"/>
    </source>
</evidence>
<dbReference type="Pfam" id="PF08348">
    <property type="entry name" value="PAS_6"/>
    <property type="match status" value="1"/>
</dbReference>
<evidence type="ECO:0000259" key="1">
    <source>
        <dbReference type="Pfam" id="PF08348"/>
    </source>
</evidence>
<dbReference type="InterPro" id="IPR039445">
    <property type="entry name" value="DauR-like_HTH"/>
</dbReference>
<dbReference type="EMBL" id="CACRSL010000003">
    <property type="protein sequence ID" value="VYT16304.1"/>
    <property type="molecule type" value="Genomic_DNA"/>
</dbReference>
<gene>
    <name evidence="3" type="ORF">AULFYP135_01900</name>
</gene>
<organism evidence="3">
    <name type="scientific">uncultured Anaerotruncus sp</name>
    <dbReference type="NCBI Taxonomy" id="905011"/>
    <lineage>
        <taxon>Bacteria</taxon>
        <taxon>Bacillati</taxon>
        <taxon>Bacillota</taxon>
        <taxon>Clostridia</taxon>
        <taxon>Eubacteriales</taxon>
        <taxon>Oscillospiraceae</taxon>
        <taxon>Anaerotruncus</taxon>
        <taxon>environmental samples</taxon>
    </lineage>
</organism>